<organism evidence="1 2">
    <name type="scientific">Scophthalmus maximus</name>
    <name type="common">Turbot</name>
    <name type="synonym">Psetta maxima</name>
    <dbReference type="NCBI Taxonomy" id="52904"/>
    <lineage>
        <taxon>Eukaryota</taxon>
        <taxon>Metazoa</taxon>
        <taxon>Chordata</taxon>
        <taxon>Craniata</taxon>
        <taxon>Vertebrata</taxon>
        <taxon>Euteleostomi</taxon>
        <taxon>Actinopterygii</taxon>
        <taxon>Neopterygii</taxon>
        <taxon>Teleostei</taxon>
        <taxon>Neoteleostei</taxon>
        <taxon>Acanthomorphata</taxon>
        <taxon>Carangaria</taxon>
        <taxon>Pleuronectiformes</taxon>
        <taxon>Pleuronectoidei</taxon>
        <taxon>Scophthalmidae</taxon>
        <taxon>Scophthalmus</taxon>
    </lineage>
</organism>
<comment type="caution">
    <text evidence="1">The sequence shown here is derived from an EMBL/GenBank/DDBJ whole genome shotgun (WGS) entry which is preliminary data.</text>
</comment>
<gene>
    <name evidence="1" type="ORF">F2P81_004962</name>
</gene>
<dbReference type="EMBL" id="VEVO01000004">
    <property type="protein sequence ID" value="KAF0043625.1"/>
    <property type="molecule type" value="Genomic_DNA"/>
</dbReference>
<evidence type="ECO:0000313" key="2">
    <source>
        <dbReference type="Proteomes" id="UP000438429"/>
    </source>
</evidence>
<reference evidence="1 2" key="1">
    <citation type="submission" date="2019-06" db="EMBL/GenBank/DDBJ databases">
        <title>Draft genomes of female and male turbot (Scophthalmus maximus).</title>
        <authorList>
            <person name="Xu H."/>
            <person name="Xu X.-W."/>
            <person name="Shao C."/>
            <person name="Chen S."/>
        </authorList>
    </citation>
    <scope>NUCLEOTIDE SEQUENCE [LARGE SCALE GENOMIC DNA]</scope>
    <source>
        <strain evidence="1">Ysfricsl-2016a</strain>
        <tissue evidence="1">Blood</tissue>
    </source>
</reference>
<accession>A0A6A4TEK0</accession>
<dbReference type="AlphaFoldDB" id="A0A6A4TEK0"/>
<protein>
    <submittedName>
        <fullName evidence="1">Uncharacterized protein</fullName>
    </submittedName>
</protein>
<dbReference type="Proteomes" id="UP000438429">
    <property type="component" value="Unassembled WGS sequence"/>
</dbReference>
<evidence type="ECO:0000313" key="1">
    <source>
        <dbReference type="EMBL" id="KAF0043625.1"/>
    </source>
</evidence>
<proteinExistence type="predicted"/>
<sequence length="129" mass="14022">MYTLSGCCCISHVGYTDIDAVILTQVPRTFTGARKFLPLMCERGVSHASQLAADKLAVAMQERFIHSDDTLPISVRWKPHVSAFLRSQSVETDSEAAGAGERGASNQAELKALTVRFQIGGCLTCQFEV</sequence>
<name>A0A6A4TEK0_SCOMX</name>